<dbReference type="STRING" id="1481914.JCM19241_3340"/>
<dbReference type="Pfam" id="PF00496">
    <property type="entry name" value="SBP_bac_5"/>
    <property type="match status" value="1"/>
</dbReference>
<gene>
    <name evidence="10" type="ORF">JCM19241_3340</name>
</gene>
<evidence type="ECO:0000313" key="10">
    <source>
        <dbReference type="EMBL" id="GAM75428.1"/>
    </source>
</evidence>
<proteinExistence type="inferred from homology"/>
<feature type="signal peptide" evidence="8">
    <location>
        <begin position="1"/>
        <end position="22"/>
    </location>
</feature>
<feature type="domain" description="Solute-binding protein family 5" evidence="9">
    <location>
        <begin position="67"/>
        <end position="422"/>
    </location>
</feature>
<dbReference type="EMBL" id="BBSC01000004">
    <property type="protein sequence ID" value="GAM75428.1"/>
    <property type="molecule type" value="Genomic_DNA"/>
</dbReference>
<evidence type="ECO:0000256" key="7">
    <source>
        <dbReference type="ARBA" id="ARBA00022764"/>
    </source>
</evidence>
<evidence type="ECO:0000256" key="4">
    <source>
        <dbReference type="ARBA" id="ARBA00017393"/>
    </source>
</evidence>
<keyword evidence="5" id="KW-0813">Transport</keyword>
<name>A0A0B8QK00_9VIBR</name>
<dbReference type="PIRSF" id="PIRSF002741">
    <property type="entry name" value="MppA"/>
    <property type="match status" value="1"/>
</dbReference>
<evidence type="ECO:0000313" key="11">
    <source>
        <dbReference type="Proteomes" id="UP000031666"/>
    </source>
</evidence>
<dbReference type="InterPro" id="IPR030678">
    <property type="entry name" value="Peptide/Ni-bd"/>
</dbReference>
<keyword evidence="6 8" id="KW-0732">Signal</keyword>
<dbReference type="PANTHER" id="PTHR30290:SF32">
    <property type="entry name" value="GLUTATHIONE-BINDING PROTEIN GSIB"/>
    <property type="match status" value="1"/>
</dbReference>
<dbReference type="GO" id="GO:1904680">
    <property type="term" value="F:peptide transmembrane transporter activity"/>
    <property type="evidence" value="ECO:0007669"/>
    <property type="project" value="TreeGrafter"/>
</dbReference>
<dbReference type="InterPro" id="IPR023765">
    <property type="entry name" value="SBP_5_CS"/>
</dbReference>
<evidence type="ECO:0000256" key="1">
    <source>
        <dbReference type="ARBA" id="ARBA00003489"/>
    </source>
</evidence>
<dbReference type="SUPFAM" id="SSF53850">
    <property type="entry name" value="Periplasmic binding protein-like II"/>
    <property type="match status" value="1"/>
</dbReference>
<comment type="subcellular location">
    <subcellularLocation>
        <location evidence="2">Periplasm</location>
    </subcellularLocation>
</comment>
<evidence type="ECO:0000256" key="6">
    <source>
        <dbReference type="ARBA" id="ARBA00022729"/>
    </source>
</evidence>
<evidence type="ECO:0000256" key="5">
    <source>
        <dbReference type="ARBA" id="ARBA00022448"/>
    </source>
</evidence>
<dbReference type="Proteomes" id="UP000031666">
    <property type="component" value="Unassembled WGS sequence"/>
</dbReference>
<dbReference type="PANTHER" id="PTHR30290">
    <property type="entry name" value="PERIPLASMIC BINDING COMPONENT OF ABC TRANSPORTER"/>
    <property type="match status" value="1"/>
</dbReference>
<feature type="chain" id="PRO_5002123379" description="Glutathione-binding protein GsiB" evidence="8">
    <location>
        <begin position="23"/>
        <end position="503"/>
    </location>
</feature>
<evidence type="ECO:0000256" key="3">
    <source>
        <dbReference type="ARBA" id="ARBA00005695"/>
    </source>
</evidence>
<protein>
    <recommendedName>
        <fullName evidence="4">Glutathione-binding protein GsiB</fullName>
    </recommendedName>
</protein>
<reference evidence="10 11" key="1">
    <citation type="submission" date="2015-01" db="EMBL/GenBank/DDBJ databases">
        <title>Vibrio sp. C94 JCM 19241 whole genome shotgun sequence.</title>
        <authorList>
            <person name="Sawabe T."/>
            <person name="Meirelles P."/>
            <person name="Feng G."/>
            <person name="Sayaka M."/>
            <person name="Hattori M."/>
            <person name="Ohkuma M."/>
        </authorList>
    </citation>
    <scope>NUCLEOTIDE SEQUENCE [LARGE SCALE GENOMIC DNA]</scope>
    <source>
        <strain evidence="11">JCM 19241</strain>
    </source>
</reference>
<dbReference type="GO" id="GO:0042938">
    <property type="term" value="P:dipeptide transport"/>
    <property type="evidence" value="ECO:0007669"/>
    <property type="project" value="TreeGrafter"/>
</dbReference>
<evidence type="ECO:0000259" key="9">
    <source>
        <dbReference type="Pfam" id="PF00496"/>
    </source>
</evidence>
<dbReference type="GO" id="GO:0043190">
    <property type="term" value="C:ATP-binding cassette (ABC) transporter complex"/>
    <property type="evidence" value="ECO:0007669"/>
    <property type="project" value="InterPro"/>
</dbReference>
<evidence type="ECO:0000256" key="2">
    <source>
        <dbReference type="ARBA" id="ARBA00004418"/>
    </source>
</evidence>
<organism evidence="10 11">
    <name type="scientific">Vibrio ishigakensis</name>
    <dbReference type="NCBI Taxonomy" id="1481914"/>
    <lineage>
        <taxon>Bacteria</taxon>
        <taxon>Pseudomonadati</taxon>
        <taxon>Pseudomonadota</taxon>
        <taxon>Gammaproteobacteria</taxon>
        <taxon>Vibrionales</taxon>
        <taxon>Vibrionaceae</taxon>
        <taxon>Vibrio</taxon>
    </lineage>
</organism>
<dbReference type="AlphaFoldDB" id="A0A0B8QK00"/>
<dbReference type="PROSITE" id="PS01040">
    <property type="entry name" value="SBP_BACTERIAL_5"/>
    <property type="match status" value="1"/>
</dbReference>
<dbReference type="Gene3D" id="3.90.76.10">
    <property type="entry name" value="Dipeptide-binding Protein, Domain 1"/>
    <property type="match status" value="1"/>
</dbReference>
<comment type="function">
    <text evidence="1">Part of the ABC transporter complex GsiABCD involved in glutathione import. Binds glutathione.</text>
</comment>
<dbReference type="InterPro" id="IPR000914">
    <property type="entry name" value="SBP_5_dom"/>
</dbReference>
<comment type="caution">
    <text evidence="10">The sequence shown here is derived from an EMBL/GenBank/DDBJ whole genome shotgun (WGS) entry which is preliminary data.</text>
</comment>
<dbReference type="Gene3D" id="3.40.190.10">
    <property type="entry name" value="Periplasmic binding protein-like II"/>
    <property type="match status" value="1"/>
</dbReference>
<dbReference type="InterPro" id="IPR039424">
    <property type="entry name" value="SBP_5"/>
</dbReference>
<dbReference type="GO" id="GO:0030288">
    <property type="term" value="C:outer membrane-bounded periplasmic space"/>
    <property type="evidence" value="ECO:0007669"/>
    <property type="project" value="TreeGrafter"/>
</dbReference>
<dbReference type="Gene3D" id="3.10.105.10">
    <property type="entry name" value="Dipeptide-binding Protein, Domain 3"/>
    <property type="match status" value="1"/>
</dbReference>
<sequence length="503" mass="55276">MNTTKKTLVLAVALGLSANAFAAQDKVVVASTATVQTLNPHNAGVTMDMSIANAIYDGLFKFDENMQVQPNLATGYEVKDNGKTYVINLREGIKFTDGTAFNAEAVKFNFQDEIDKKQRRASLLSNVESFKVLSEYSLQVNLKSPSNTFINNITHPSQGMISPAAIEKYGEDIKSHPVGTGRFVLNKWIRGSKIVMDANPNYWGEPVKVQHLEFRAVPEAGSRLAMLKSGQAQVMLQLPTTMKPAVSGDKKLDAIASPSIIARYYAINTQNPILANADVRRALNYAINKNAFKKVVFSGQADLMESVIPNKIETFEVQTPYGYDVAKAKELLEKAGYADGFEAVIWAKNTTTSMRAAEFIQQQLSAIKVKTTIVPRDVASHYSAGDGINNDGTPPVLFDSGWSSSSGTVDWATRPLFSSKQDGTSNYSYYQNAKVDQWLVDGQKTLDPVEKANIYHKVQSTIWNDAAGLWTTVDTQLWAKSKKVKGINMLPDGSLAITDVHYE</sequence>
<reference evidence="10 11" key="2">
    <citation type="submission" date="2015-01" db="EMBL/GenBank/DDBJ databases">
        <authorList>
            <consortium name="NBRP consortium"/>
            <person name="Sawabe T."/>
            <person name="Meirelles P."/>
            <person name="Feng G."/>
            <person name="Sayaka M."/>
            <person name="Hattori M."/>
            <person name="Ohkuma M."/>
        </authorList>
    </citation>
    <scope>NUCLEOTIDE SEQUENCE [LARGE SCALE GENOMIC DNA]</scope>
    <source>
        <strain evidence="11">JCM 19241</strain>
    </source>
</reference>
<comment type="similarity">
    <text evidence="3">Belongs to the bacterial solute-binding protein 5 family.</text>
</comment>
<accession>A0A0B8QK00</accession>
<keyword evidence="7" id="KW-0574">Periplasm</keyword>
<evidence type="ECO:0000256" key="8">
    <source>
        <dbReference type="SAM" id="SignalP"/>
    </source>
</evidence>